<dbReference type="EMBL" id="JAVVDO010000088">
    <property type="protein sequence ID" value="MDT8333917.1"/>
    <property type="molecule type" value="Genomic_DNA"/>
</dbReference>
<proteinExistence type="predicted"/>
<comment type="caution">
    <text evidence="1">The sequence shown here is derived from an EMBL/GenBank/DDBJ whole genome shotgun (WGS) entry which is preliminary data.</text>
</comment>
<protein>
    <submittedName>
        <fullName evidence="1">Uncharacterized protein</fullName>
    </submittedName>
</protein>
<dbReference type="RefSeq" id="WP_314285647.1">
    <property type="nucleotide sequence ID" value="NZ_JAVVDO010000088.1"/>
</dbReference>
<organism evidence="1 2">
    <name type="scientific">Roseomonas gilardii</name>
    <dbReference type="NCBI Taxonomy" id="257708"/>
    <lineage>
        <taxon>Bacteria</taxon>
        <taxon>Pseudomonadati</taxon>
        <taxon>Pseudomonadota</taxon>
        <taxon>Alphaproteobacteria</taxon>
        <taxon>Acetobacterales</taxon>
        <taxon>Roseomonadaceae</taxon>
        <taxon>Roseomonas</taxon>
    </lineage>
</organism>
<evidence type="ECO:0000313" key="2">
    <source>
        <dbReference type="Proteomes" id="UP001258945"/>
    </source>
</evidence>
<dbReference type="Proteomes" id="UP001258945">
    <property type="component" value="Unassembled WGS sequence"/>
</dbReference>
<evidence type="ECO:0000313" key="1">
    <source>
        <dbReference type="EMBL" id="MDT8333917.1"/>
    </source>
</evidence>
<gene>
    <name evidence="1" type="ORF">RQ831_22950</name>
</gene>
<name>A0ABU3MMG9_9PROT</name>
<reference evidence="1 2" key="1">
    <citation type="journal article" date="2019" name="Microb. Pathog.">
        <title>Comparison of VITEK 2, MALDI-TOF MS, 16S rRNA gene sequencing, and whole-genome sequencing for identification of Roseomonas mucosa.</title>
        <authorList>
            <person name="Rudolph W.W."/>
            <person name="Gunzer F."/>
            <person name="Trauth M."/>
            <person name="Bunk B."/>
            <person name="Bigge R."/>
            <person name="Schrottner P."/>
        </authorList>
    </citation>
    <scope>NUCLEOTIDE SEQUENCE [LARGE SCALE GENOMIC DNA]</scope>
    <source>
        <strain evidence="1 2">DSM 103800</strain>
    </source>
</reference>
<accession>A0ABU3MMG9</accession>
<sequence>MGILAGWEREFSNVGWFIPPYIQMGVLSELAVAINAQAGAFTQDDLERALDRLYEPIGLAAMVLHRYPDAPIINQFKITIEEAVEAHFLGLHHVAVAGLAPVIEGAGRQLAALRGQTGANSDSVQNVFVALAESCKDEAIQRGLGHAGEIESMMDSFSVFVRRCFFSRSTAYPFSDRTNRHGILHGNYTDLEYGRPLNFYKTIAAVDFLTFVASFRANISWFAPNTSRKSLNLAARYRMLSALSLRRR</sequence>
<keyword evidence="2" id="KW-1185">Reference proteome</keyword>